<dbReference type="Proteomes" id="UP000294937">
    <property type="component" value="Unassembled WGS sequence"/>
</dbReference>
<proteinExistence type="predicted"/>
<accession>A0A4V2UVS3</accession>
<dbReference type="InterPro" id="IPR025544">
    <property type="entry name" value="YhzD"/>
</dbReference>
<name>A0A4V2UVS3_9BACL</name>
<dbReference type="EMBL" id="SMAG01000001">
    <property type="protein sequence ID" value="TCS96867.1"/>
    <property type="molecule type" value="Genomic_DNA"/>
</dbReference>
<dbReference type="OrthoDB" id="2990504at2"/>
<reference evidence="1 2" key="1">
    <citation type="submission" date="2019-03" db="EMBL/GenBank/DDBJ databases">
        <title>Genomic Encyclopedia of Type Strains, Phase IV (KMG-IV): sequencing the most valuable type-strain genomes for metagenomic binning, comparative biology and taxonomic classification.</title>
        <authorList>
            <person name="Goeker M."/>
        </authorList>
    </citation>
    <scope>NUCLEOTIDE SEQUENCE [LARGE SCALE GENOMIC DNA]</scope>
    <source>
        <strain evidence="1 2">DSM 45707</strain>
    </source>
</reference>
<comment type="caution">
    <text evidence="1">The sequence shown here is derived from an EMBL/GenBank/DDBJ whole genome shotgun (WGS) entry which is preliminary data.</text>
</comment>
<dbReference type="AlphaFoldDB" id="A0A4V2UVS3"/>
<protein>
    <submittedName>
        <fullName evidence="1">YhzD-like protein</fullName>
    </submittedName>
</protein>
<evidence type="ECO:0000313" key="1">
    <source>
        <dbReference type="EMBL" id="TCS96867.1"/>
    </source>
</evidence>
<evidence type="ECO:0000313" key="2">
    <source>
        <dbReference type="Proteomes" id="UP000294937"/>
    </source>
</evidence>
<organism evidence="1 2">
    <name type="scientific">Hazenella coriacea</name>
    <dbReference type="NCBI Taxonomy" id="1179467"/>
    <lineage>
        <taxon>Bacteria</taxon>
        <taxon>Bacillati</taxon>
        <taxon>Bacillota</taxon>
        <taxon>Bacilli</taxon>
        <taxon>Bacillales</taxon>
        <taxon>Thermoactinomycetaceae</taxon>
        <taxon>Hazenella</taxon>
    </lineage>
</organism>
<sequence>MYHMTVYDENGKVLIDDALKAKNDAEAKQISYARLAELGHADKPHRIFQTTGRLVSFQPHQVNSKTGKATL</sequence>
<keyword evidence="2" id="KW-1185">Reference proteome</keyword>
<gene>
    <name evidence="1" type="ORF">EDD58_101512</name>
</gene>
<dbReference type="RefSeq" id="WP_131923246.1">
    <property type="nucleotide sequence ID" value="NZ_SMAG01000001.1"/>
</dbReference>
<dbReference type="Pfam" id="PF14120">
    <property type="entry name" value="YhzD"/>
    <property type="match status" value="1"/>
</dbReference>